<evidence type="ECO:0000256" key="1">
    <source>
        <dbReference type="ARBA" id="ARBA00022448"/>
    </source>
</evidence>
<dbReference type="Proteomes" id="UP000886741">
    <property type="component" value="Unassembled WGS sequence"/>
</dbReference>
<dbReference type="SUPFAM" id="SSF52540">
    <property type="entry name" value="P-loop containing nucleoside triphosphate hydrolases"/>
    <property type="match status" value="1"/>
</dbReference>
<dbReference type="InterPro" id="IPR003593">
    <property type="entry name" value="AAA+_ATPase"/>
</dbReference>
<comment type="caution">
    <text evidence="5">The sequence shown here is derived from an EMBL/GenBank/DDBJ whole genome shotgun (WGS) entry which is preliminary data.</text>
</comment>
<name>A0A9D1F853_9FIRM</name>
<evidence type="ECO:0000256" key="3">
    <source>
        <dbReference type="ARBA" id="ARBA00022840"/>
    </source>
</evidence>
<evidence type="ECO:0000256" key="2">
    <source>
        <dbReference type="ARBA" id="ARBA00022741"/>
    </source>
</evidence>
<dbReference type="CDD" id="cd03230">
    <property type="entry name" value="ABC_DR_subfamily_A"/>
    <property type="match status" value="1"/>
</dbReference>
<dbReference type="PANTHER" id="PTHR42939">
    <property type="entry name" value="ABC TRANSPORTER ATP-BINDING PROTEIN ALBC-RELATED"/>
    <property type="match status" value="1"/>
</dbReference>
<dbReference type="InterPro" id="IPR027417">
    <property type="entry name" value="P-loop_NTPase"/>
</dbReference>
<evidence type="ECO:0000313" key="6">
    <source>
        <dbReference type="Proteomes" id="UP000886741"/>
    </source>
</evidence>
<reference evidence="5" key="1">
    <citation type="submission" date="2020-10" db="EMBL/GenBank/DDBJ databases">
        <authorList>
            <person name="Gilroy R."/>
        </authorList>
    </citation>
    <scope>NUCLEOTIDE SEQUENCE</scope>
    <source>
        <strain evidence="5">ChiBcec16-1751</strain>
    </source>
</reference>
<reference evidence="5" key="2">
    <citation type="journal article" date="2021" name="PeerJ">
        <title>Extensive microbial diversity within the chicken gut microbiome revealed by metagenomics and culture.</title>
        <authorList>
            <person name="Gilroy R."/>
            <person name="Ravi A."/>
            <person name="Getino M."/>
            <person name="Pursley I."/>
            <person name="Horton D.L."/>
            <person name="Alikhan N.F."/>
            <person name="Baker D."/>
            <person name="Gharbi K."/>
            <person name="Hall N."/>
            <person name="Watson M."/>
            <person name="Adriaenssens E.M."/>
            <person name="Foster-Nyarko E."/>
            <person name="Jarju S."/>
            <person name="Secka A."/>
            <person name="Antonio M."/>
            <person name="Oren A."/>
            <person name="Chaudhuri R.R."/>
            <person name="La Ragione R."/>
            <person name="Hildebrand F."/>
            <person name="Pallen M.J."/>
        </authorList>
    </citation>
    <scope>NUCLEOTIDE SEQUENCE</scope>
    <source>
        <strain evidence="5">ChiBcec16-1751</strain>
    </source>
</reference>
<keyword evidence="1" id="KW-0813">Transport</keyword>
<dbReference type="AlphaFoldDB" id="A0A9D1F853"/>
<proteinExistence type="predicted"/>
<dbReference type="PROSITE" id="PS50893">
    <property type="entry name" value="ABC_TRANSPORTER_2"/>
    <property type="match status" value="1"/>
</dbReference>
<gene>
    <name evidence="5" type="ORF">IAA83_02005</name>
</gene>
<evidence type="ECO:0000313" key="5">
    <source>
        <dbReference type="EMBL" id="HIS64130.1"/>
    </source>
</evidence>
<feature type="domain" description="ABC transporter" evidence="4">
    <location>
        <begin position="6"/>
        <end position="228"/>
    </location>
</feature>
<dbReference type="InterPro" id="IPR003439">
    <property type="entry name" value="ABC_transporter-like_ATP-bd"/>
</dbReference>
<dbReference type="GO" id="GO:0016887">
    <property type="term" value="F:ATP hydrolysis activity"/>
    <property type="evidence" value="ECO:0007669"/>
    <property type="project" value="InterPro"/>
</dbReference>
<dbReference type="Pfam" id="PF00005">
    <property type="entry name" value="ABC_tran"/>
    <property type="match status" value="1"/>
</dbReference>
<dbReference type="SMART" id="SM00382">
    <property type="entry name" value="AAA"/>
    <property type="match status" value="1"/>
</dbReference>
<protein>
    <submittedName>
        <fullName evidence="5">ABC transporter ATP-binding protein</fullName>
    </submittedName>
</protein>
<keyword evidence="2" id="KW-0547">Nucleotide-binding</keyword>
<evidence type="ECO:0000259" key="4">
    <source>
        <dbReference type="PROSITE" id="PS50893"/>
    </source>
</evidence>
<dbReference type="Gene3D" id="3.40.50.300">
    <property type="entry name" value="P-loop containing nucleotide triphosphate hydrolases"/>
    <property type="match status" value="1"/>
</dbReference>
<accession>A0A9D1F853</accession>
<organism evidence="5 6">
    <name type="scientific">Candidatus Avoscillospira avistercoris</name>
    <dbReference type="NCBI Taxonomy" id="2840707"/>
    <lineage>
        <taxon>Bacteria</taxon>
        <taxon>Bacillati</taxon>
        <taxon>Bacillota</taxon>
        <taxon>Clostridia</taxon>
        <taxon>Eubacteriales</taxon>
        <taxon>Oscillospiraceae</taxon>
        <taxon>Oscillospiraceae incertae sedis</taxon>
        <taxon>Candidatus Avoscillospira</taxon>
    </lineage>
</organism>
<dbReference type="EMBL" id="DVJJ01000038">
    <property type="protein sequence ID" value="HIS64130.1"/>
    <property type="molecule type" value="Genomic_DNA"/>
</dbReference>
<dbReference type="GO" id="GO:0005524">
    <property type="term" value="F:ATP binding"/>
    <property type="evidence" value="ECO:0007669"/>
    <property type="project" value="UniProtKB-KW"/>
</dbReference>
<sequence length="243" mass="27371">MKEDLIVCRDLVKDYGKFTALDQVNLTIGRGRIVGLLGPNGSGKTTLIKLLCGLLQPSGGELLIDGQKPGPYTKSQVSYLPDRMYFADWMKAKDLTNFFADFYPDFDRAKAEDMCRSLKIDPNHRIKSMSKGTKEKLQLALVMSRKAQLYLLDEPIAGVDPAARDYIMNTILTNYNENGTVLISTHLIGDVERVLDEAIFLQMGHVVRHDSVDAIREKEGKSVDALFREIFRAEAYGGERYDR</sequence>
<keyword evidence="3 5" id="KW-0067">ATP-binding</keyword>
<dbReference type="PANTHER" id="PTHR42939:SF1">
    <property type="entry name" value="ABC TRANSPORTER ATP-BINDING PROTEIN ALBC-RELATED"/>
    <property type="match status" value="1"/>
</dbReference>
<dbReference type="InterPro" id="IPR051782">
    <property type="entry name" value="ABC_Transporter_VariousFunc"/>
</dbReference>